<keyword evidence="3" id="KW-1185">Reference proteome</keyword>
<protein>
    <recommendedName>
        <fullName evidence="1">VWFA domain-containing protein</fullName>
    </recommendedName>
</protein>
<dbReference type="SUPFAM" id="SSF53300">
    <property type="entry name" value="vWA-like"/>
    <property type="match status" value="1"/>
</dbReference>
<evidence type="ECO:0000313" key="3">
    <source>
        <dbReference type="Proteomes" id="UP000266861"/>
    </source>
</evidence>
<proteinExistence type="predicted"/>
<gene>
    <name evidence="2" type="ORF">Glove_106g44</name>
</gene>
<reference evidence="2 3" key="1">
    <citation type="submission" date="2018-08" db="EMBL/GenBank/DDBJ databases">
        <title>Genome and evolution of the arbuscular mycorrhizal fungus Diversispora epigaea (formerly Glomus versiforme) and its bacterial endosymbionts.</title>
        <authorList>
            <person name="Sun X."/>
            <person name="Fei Z."/>
            <person name="Harrison M."/>
        </authorList>
    </citation>
    <scope>NUCLEOTIDE SEQUENCE [LARGE SCALE GENOMIC DNA]</scope>
    <source>
        <strain evidence="2 3">IT104</strain>
    </source>
</reference>
<comment type="caution">
    <text evidence="2">The sequence shown here is derived from an EMBL/GenBank/DDBJ whole genome shotgun (WGS) entry which is preliminary data.</text>
</comment>
<dbReference type="OrthoDB" id="10006997at2759"/>
<dbReference type="Gene3D" id="3.40.50.410">
    <property type="entry name" value="von Willebrand factor, type A domain"/>
    <property type="match status" value="1"/>
</dbReference>
<dbReference type="CDD" id="cd00198">
    <property type="entry name" value="vWFA"/>
    <property type="match status" value="1"/>
</dbReference>
<dbReference type="InterPro" id="IPR036465">
    <property type="entry name" value="vWFA_dom_sf"/>
</dbReference>
<organism evidence="2 3">
    <name type="scientific">Diversispora epigaea</name>
    <dbReference type="NCBI Taxonomy" id="1348612"/>
    <lineage>
        <taxon>Eukaryota</taxon>
        <taxon>Fungi</taxon>
        <taxon>Fungi incertae sedis</taxon>
        <taxon>Mucoromycota</taxon>
        <taxon>Glomeromycotina</taxon>
        <taxon>Glomeromycetes</taxon>
        <taxon>Diversisporales</taxon>
        <taxon>Diversisporaceae</taxon>
        <taxon>Diversispora</taxon>
    </lineage>
</organism>
<feature type="domain" description="VWFA" evidence="1">
    <location>
        <begin position="44"/>
        <end position="235"/>
    </location>
</feature>
<evidence type="ECO:0000313" key="2">
    <source>
        <dbReference type="EMBL" id="RHZ82631.1"/>
    </source>
</evidence>
<sequence>MENKNVNNEIDSKYYKLDDKTILSVKIPQDVITKWFEGRRRKISLFICLDISGSMCGPPISQAKTAILKLLEELFSREILTEKDVTCMFFDTACDVVRFADDPNMLWKNGAIRSFFDTVDVRGGTQFACVFNSIIDNLKKIGSSGVSGDSDLAIIFFTDGQSSRGEEFEQSKSKLSKSLLETSFKTEVHTVGFSAYHDAVLLSWLTKCGSKEGNFQYVESSEDIPGTMETTLKLLEISDKNLYLKIGDNQILQTYFDNEGLGTIILTSDLATKIDKITVFKESQVVDVADDDKYEISLPPRQILNDDPTSVLMLIPFIQLEIIRLSNEIINDDNNNQETEKKQKFNEITKLANKYEDQLNVILQNAYKSRTAMRRTIIQQILEVKSSINHFKSILSEALKGALTNEKIANFNNIAYKNITKQRLRTRLDNRAVKNIDKMEDIEKKIMQAVDSLDFDQMEKEETEENLTTFICSLSTDNYIEAMKEGECICLTLDISRSQAAIADPSQIKINKINQSLLSSIAFFDSVKYALDQGNVSAEEVHGGFRLDIEAKAVEGMARESITGILPLYINEKHWSIAKEKMKPILGYMTTLDIFGYSYSQITTVPYLILSKSLSNTSTEFHRRQFKLIFETCDAIYKQSNYLRDDNKKLFEDYLKSPLNRTIDIVPNCMVYLGHLLYALKCKDVNLPDLQRWLNDGLIEYLIEETIRRKFNKLKSSEIIKEMDVSKAFKIDKKKYIEDPVDEFKINYEEYFKALLNLDKSSKLRYSNAAKLALQENLAEISNLNLADSNVVESIAPPNIKIQLYDPETFQVSNFIIEKIKDIVVESVEIILRFKKIFEYLINNNDNNNSMDSMFETLLKNQEFHFFEDQTTLANSFFDKYSPKTLLATFFQSYQHRQNHERRDAIISESTKSKYFEPFSDKTAESIIEFYFNEYISTNLQIKSSEIVKGYENEKENEIGLLFWNLKTEEEAAGLLLTDVKYRGHKLFGQVLKALQKNSLNSPKEKIIMVLKGKWKGIRLFFDKPKNPEDSERFISNDDWHPSRRTIYRIMKAQRNQIPQIEWWIELLPRYKEYFELQFNDELMRKILNEKYEARQENRKNNLKLSS</sequence>
<dbReference type="EMBL" id="PQFF01000099">
    <property type="protein sequence ID" value="RHZ82631.1"/>
    <property type="molecule type" value="Genomic_DNA"/>
</dbReference>
<evidence type="ECO:0000259" key="1">
    <source>
        <dbReference type="PROSITE" id="PS50234"/>
    </source>
</evidence>
<dbReference type="PROSITE" id="PS50234">
    <property type="entry name" value="VWFA"/>
    <property type="match status" value="1"/>
</dbReference>
<name>A0A397J383_9GLOM</name>
<dbReference type="AlphaFoldDB" id="A0A397J383"/>
<accession>A0A397J383</accession>
<dbReference type="Proteomes" id="UP000266861">
    <property type="component" value="Unassembled WGS sequence"/>
</dbReference>
<dbReference type="InterPro" id="IPR002035">
    <property type="entry name" value="VWF_A"/>
</dbReference>
<dbReference type="SMART" id="SM00327">
    <property type="entry name" value="VWA"/>
    <property type="match status" value="1"/>
</dbReference>